<dbReference type="Gramene" id="AUR62026587-RA">
    <property type="protein sequence ID" value="AUR62026587-RA:cds"/>
    <property type="gene ID" value="AUR62026587"/>
</dbReference>
<dbReference type="InterPro" id="IPR050652">
    <property type="entry name" value="AN1_A20_ZnFinger"/>
</dbReference>
<evidence type="ECO:0000256" key="5">
    <source>
        <dbReference type="PROSITE-ProRule" id="PRU00449"/>
    </source>
</evidence>
<organism evidence="7 8">
    <name type="scientific">Chenopodium quinoa</name>
    <name type="common">Quinoa</name>
    <dbReference type="NCBI Taxonomy" id="63459"/>
    <lineage>
        <taxon>Eukaryota</taxon>
        <taxon>Viridiplantae</taxon>
        <taxon>Streptophyta</taxon>
        <taxon>Embryophyta</taxon>
        <taxon>Tracheophyta</taxon>
        <taxon>Spermatophyta</taxon>
        <taxon>Magnoliopsida</taxon>
        <taxon>eudicotyledons</taxon>
        <taxon>Gunneridae</taxon>
        <taxon>Pentapetalae</taxon>
        <taxon>Caryophyllales</taxon>
        <taxon>Chenopodiaceae</taxon>
        <taxon>Chenopodioideae</taxon>
        <taxon>Atripliceae</taxon>
        <taxon>Chenopodium</taxon>
    </lineage>
</organism>
<dbReference type="SMART" id="SM00154">
    <property type="entry name" value="ZnF_AN1"/>
    <property type="match status" value="1"/>
</dbReference>
<dbReference type="Pfam" id="PF01428">
    <property type="entry name" value="zf-AN1"/>
    <property type="match status" value="1"/>
</dbReference>
<protein>
    <recommendedName>
        <fullName evidence="6">AN1-type domain-containing protein</fullName>
    </recommendedName>
</protein>
<evidence type="ECO:0000256" key="1">
    <source>
        <dbReference type="ARBA" id="ARBA00003732"/>
    </source>
</evidence>
<keyword evidence="2" id="KW-0479">Metal-binding</keyword>
<name>A0A803MBX0_CHEQI</name>
<proteinExistence type="predicted"/>
<keyword evidence="8" id="KW-1185">Reference proteome</keyword>
<comment type="function">
    <text evidence="1">May be involved in environmental stress response.</text>
</comment>
<evidence type="ECO:0000313" key="7">
    <source>
        <dbReference type="EnsemblPlants" id="AUR62026587-RA:cds"/>
    </source>
</evidence>
<dbReference type="SUPFAM" id="SSF118310">
    <property type="entry name" value="AN1-like Zinc finger"/>
    <property type="match status" value="1"/>
</dbReference>
<feature type="domain" description="AN1-type" evidence="6">
    <location>
        <begin position="67"/>
        <end position="113"/>
    </location>
</feature>
<reference evidence="7" key="2">
    <citation type="submission" date="2021-03" db="UniProtKB">
        <authorList>
            <consortium name="EnsemblPlants"/>
        </authorList>
    </citation>
    <scope>IDENTIFICATION</scope>
</reference>
<evidence type="ECO:0000259" key="6">
    <source>
        <dbReference type="PROSITE" id="PS51039"/>
    </source>
</evidence>
<keyword evidence="3 5" id="KW-0863">Zinc-finger</keyword>
<dbReference type="AlphaFoldDB" id="A0A803MBX0"/>
<dbReference type="Proteomes" id="UP000596660">
    <property type="component" value="Unplaced"/>
</dbReference>
<evidence type="ECO:0000256" key="4">
    <source>
        <dbReference type="ARBA" id="ARBA00022833"/>
    </source>
</evidence>
<accession>A0A803MBX0</accession>
<evidence type="ECO:0000313" key="8">
    <source>
        <dbReference type="Proteomes" id="UP000596660"/>
    </source>
</evidence>
<dbReference type="GO" id="GO:0008270">
    <property type="term" value="F:zinc ion binding"/>
    <property type="evidence" value="ECO:0007669"/>
    <property type="project" value="UniProtKB-KW"/>
</dbReference>
<dbReference type="InterPro" id="IPR035896">
    <property type="entry name" value="AN1-like_Znf"/>
</dbReference>
<dbReference type="PROSITE" id="PS51039">
    <property type="entry name" value="ZF_AN1"/>
    <property type="match status" value="1"/>
</dbReference>
<dbReference type="EnsemblPlants" id="AUR62026587-RA">
    <property type="protein sequence ID" value="AUR62026587-RA:cds"/>
    <property type="gene ID" value="AUR62026587"/>
</dbReference>
<dbReference type="SMR" id="A0A803MBX0"/>
<dbReference type="PANTHER" id="PTHR10634">
    <property type="entry name" value="AN1-TYPE ZINC FINGER PROTEIN"/>
    <property type="match status" value="1"/>
</dbReference>
<evidence type="ECO:0000256" key="3">
    <source>
        <dbReference type="ARBA" id="ARBA00022771"/>
    </source>
</evidence>
<sequence length="134" mass="15088">MEDNNKSKNVHQSLFGDPKRTQELLSIAIEKEIKRSGGKNLFWESIFRANSSKKKQVNGSTRAKITETSINRCGACKKRIKLIGFMCRCGGVYCGLHRYPEVHSCGFDHKALGRHALSKTLHACAFKATKLNYI</sequence>
<dbReference type="PANTHER" id="PTHR10634:SF98">
    <property type="entry name" value="ZINC FINGER A20 AND AN1 DOMAIN-CONTAINING STRESS-ASSOCIATED PROTEIN 3"/>
    <property type="match status" value="1"/>
</dbReference>
<keyword evidence="4" id="KW-0862">Zinc</keyword>
<dbReference type="Gene3D" id="4.10.1110.10">
    <property type="entry name" value="AN1-like Zinc finger"/>
    <property type="match status" value="1"/>
</dbReference>
<dbReference type="InterPro" id="IPR000058">
    <property type="entry name" value="Znf_AN1"/>
</dbReference>
<evidence type="ECO:0000256" key="2">
    <source>
        <dbReference type="ARBA" id="ARBA00022723"/>
    </source>
</evidence>
<reference evidence="7" key="1">
    <citation type="journal article" date="2017" name="Nature">
        <title>The genome of Chenopodium quinoa.</title>
        <authorList>
            <person name="Jarvis D.E."/>
            <person name="Ho Y.S."/>
            <person name="Lightfoot D.J."/>
            <person name="Schmoeckel S.M."/>
            <person name="Li B."/>
            <person name="Borm T.J.A."/>
            <person name="Ohyanagi H."/>
            <person name="Mineta K."/>
            <person name="Michell C.T."/>
            <person name="Saber N."/>
            <person name="Kharbatia N.M."/>
            <person name="Rupper R.R."/>
            <person name="Sharp A.R."/>
            <person name="Dally N."/>
            <person name="Boughton B.A."/>
            <person name="Woo Y.H."/>
            <person name="Gao G."/>
            <person name="Schijlen E.G.W.M."/>
            <person name="Guo X."/>
            <person name="Momin A.A."/>
            <person name="Negrao S."/>
            <person name="Al-Babili S."/>
            <person name="Gehring C."/>
            <person name="Roessner U."/>
            <person name="Jung C."/>
            <person name="Murphy K."/>
            <person name="Arold S.T."/>
            <person name="Gojobori T."/>
            <person name="van der Linden C.G."/>
            <person name="van Loo E.N."/>
            <person name="Jellen E.N."/>
            <person name="Maughan P.J."/>
            <person name="Tester M."/>
        </authorList>
    </citation>
    <scope>NUCLEOTIDE SEQUENCE [LARGE SCALE GENOMIC DNA]</scope>
    <source>
        <strain evidence="7">cv. PI 614886</strain>
    </source>
</reference>